<sequence>MITLTGWVVVATLNGKSEIDNSHVYKTPGECYVALHWPTTEGDKTKYQCFYIEGKPVEFEVKVLESK</sequence>
<reference evidence="1" key="1">
    <citation type="submission" date="2024-02" db="EMBL/GenBank/DDBJ databases">
        <title>Klebsiella phages.</title>
        <authorList>
            <person name="Li J."/>
            <person name="Feng Y."/>
            <person name="Zong Z."/>
        </authorList>
    </citation>
    <scope>NUCLEOTIDE SEQUENCE</scope>
</reference>
<name>A0AC61ZT79_9CAUD</name>
<proteinExistence type="predicted"/>
<evidence type="ECO:0000313" key="1">
    <source>
        <dbReference type="EMBL" id="WWT41053.1"/>
    </source>
</evidence>
<organism evidence="1">
    <name type="scientific">Klebsiella phage phi1_175008</name>
    <dbReference type="NCBI Taxonomy" id="3127744"/>
    <lineage>
        <taxon>Viruses</taxon>
        <taxon>Duplodnaviria</taxon>
        <taxon>Heunggongvirae</taxon>
        <taxon>Uroviricota</taxon>
        <taxon>Caudoviricetes</taxon>
        <taxon>Stephanstirmvirinae</taxon>
    </lineage>
</organism>
<accession>A0AC61ZT79</accession>
<protein>
    <submittedName>
        <fullName evidence="1">Uncharacterized protein</fullName>
    </submittedName>
</protein>
<dbReference type="EMBL" id="PP357458">
    <property type="protein sequence ID" value="WWT41053.1"/>
    <property type="molecule type" value="Genomic_DNA"/>
</dbReference>